<dbReference type="Proteomes" id="UP001165082">
    <property type="component" value="Unassembled WGS sequence"/>
</dbReference>
<gene>
    <name evidence="1" type="ORF">TrRE_jg5814</name>
</gene>
<accession>A0A9W7DR53</accession>
<organism evidence="1 2">
    <name type="scientific">Triparma retinervis</name>
    <dbReference type="NCBI Taxonomy" id="2557542"/>
    <lineage>
        <taxon>Eukaryota</taxon>
        <taxon>Sar</taxon>
        <taxon>Stramenopiles</taxon>
        <taxon>Ochrophyta</taxon>
        <taxon>Bolidophyceae</taxon>
        <taxon>Parmales</taxon>
        <taxon>Triparmaceae</taxon>
        <taxon>Triparma</taxon>
    </lineage>
</organism>
<proteinExistence type="predicted"/>
<name>A0A9W7DR53_9STRA</name>
<dbReference type="EMBL" id="BRXZ01003352">
    <property type="protein sequence ID" value="GMH53164.1"/>
    <property type="molecule type" value="Genomic_DNA"/>
</dbReference>
<reference evidence="1" key="1">
    <citation type="submission" date="2022-07" db="EMBL/GenBank/DDBJ databases">
        <title>Genome analysis of Parmales, a sister group of diatoms, reveals the evolutionary specialization of diatoms from phago-mixotrophs to photoautotrophs.</title>
        <authorList>
            <person name="Ban H."/>
            <person name="Sato S."/>
            <person name="Yoshikawa S."/>
            <person name="Kazumasa Y."/>
            <person name="Nakamura Y."/>
            <person name="Ichinomiya M."/>
            <person name="Saitoh K."/>
            <person name="Sato N."/>
            <person name="Blanc-Mathieu R."/>
            <person name="Endo H."/>
            <person name="Kuwata A."/>
            <person name="Ogata H."/>
        </authorList>
    </citation>
    <scope>NUCLEOTIDE SEQUENCE</scope>
</reference>
<protein>
    <submittedName>
        <fullName evidence="1">Uncharacterized protein</fullName>
    </submittedName>
</protein>
<feature type="non-terminal residue" evidence="1">
    <location>
        <position position="1"/>
    </location>
</feature>
<sequence length="70" mass="7517">NRAVGYSMSRYAPKDRNRRRLLTAAVVVAFLISRFKDSQGGGKGKSITNGVTGGVASATLMFLNNLRKNG</sequence>
<dbReference type="OrthoDB" id="10571513at2759"/>
<evidence type="ECO:0000313" key="1">
    <source>
        <dbReference type="EMBL" id="GMH53164.1"/>
    </source>
</evidence>
<comment type="caution">
    <text evidence="1">The sequence shown here is derived from an EMBL/GenBank/DDBJ whole genome shotgun (WGS) entry which is preliminary data.</text>
</comment>
<dbReference type="AlphaFoldDB" id="A0A9W7DR53"/>
<keyword evidence="2" id="KW-1185">Reference proteome</keyword>
<evidence type="ECO:0000313" key="2">
    <source>
        <dbReference type="Proteomes" id="UP001165082"/>
    </source>
</evidence>